<comment type="caution">
    <text evidence="2">The sequence shown here is derived from an EMBL/GenBank/DDBJ whole genome shotgun (WGS) entry which is preliminary data.</text>
</comment>
<keyword evidence="3" id="KW-1185">Reference proteome</keyword>
<dbReference type="AlphaFoldDB" id="A0A565CFE2"/>
<evidence type="ECO:0000313" key="3">
    <source>
        <dbReference type="Proteomes" id="UP000489600"/>
    </source>
</evidence>
<feature type="compositionally biased region" description="Acidic residues" evidence="1">
    <location>
        <begin position="61"/>
        <end position="79"/>
    </location>
</feature>
<protein>
    <submittedName>
        <fullName evidence="2">Uncharacterized protein</fullName>
    </submittedName>
</protein>
<gene>
    <name evidence="2" type="ORF">ANE_LOCUS22827</name>
</gene>
<evidence type="ECO:0000313" key="2">
    <source>
        <dbReference type="EMBL" id="VVB12383.1"/>
    </source>
</evidence>
<sequence length="197" mass="22584">MKDSDDDDNGDSVYSLKSKKDTDCQYNPNKQEQSEEDTDTDYEFKMANTISKSKNKGFNPLEDEKEFSESSDEDSDSDYIEGFSHMDFEDNSNSEGSYSPDSGETLSCTLTTTNVKPKVTKPKKKVKPKIKNPERYLDNPKNVFFETSIKNRLFELLVHAQLVKDYGLRFQDKVCYIDPKGELEAKTAKWKSTQVCI</sequence>
<accession>A0A565CFE2</accession>
<reference evidence="2" key="1">
    <citation type="submission" date="2019-07" db="EMBL/GenBank/DDBJ databases">
        <authorList>
            <person name="Dittberner H."/>
        </authorList>
    </citation>
    <scope>NUCLEOTIDE SEQUENCE [LARGE SCALE GENOMIC DNA]</scope>
</reference>
<dbReference type="EMBL" id="CABITT030000007">
    <property type="protein sequence ID" value="VVB12383.1"/>
    <property type="molecule type" value="Genomic_DNA"/>
</dbReference>
<feature type="compositionally biased region" description="Polar residues" evidence="1">
    <location>
        <begin position="91"/>
        <end position="105"/>
    </location>
</feature>
<proteinExistence type="predicted"/>
<organism evidence="2 3">
    <name type="scientific">Arabis nemorensis</name>
    <dbReference type="NCBI Taxonomy" id="586526"/>
    <lineage>
        <taxon>Eukaryota</taxon>
        <taxon>Viridiplantae</taxon>
        <taxon>Streptophyta</taxon>
        <taxon>Embryophyta</taxon>
        <taxon>Tracheophyta</taxon>
        <taxon>Spermatophyta</taxon>
        <taxon>Magnoliopsida</taxon>
        <taxon>eudicotyledons</taxon>
        <taxon>Gunneridae</taxon>
        <taxon>Pentapetalae</taxon>
        <taxon>rosids</taxon>
        <taxon>malvids</taxon>
        <taxon>Brassicales</taxon>
        <taxon>Brassicaceae</taxon>
        <taxon>Arabideae</taxon>
        <taxon>Arabis</taxon>
    </lineage>
</organism>
<feature type="compositionally biased region" description="Acidic residues" evidence="1">
    <location>
        <begin position="1"/>
        <end position="10"/>
    </location>
</feature>
<evidence type="ECO:0000256" key="1">
    <source>
        <dbReference type="SAM" id="MobiDB-lite"/>
    </source>
</evidence>
<dbReference type="Proteomes" id="UP000489600">
    <property type="component" value="Unassembled WGS sequence"/>
</dbReference>
<name>A0A565CFE2_9BRAS</name>
<feature type="region of interest" description="Disordered" evidence="1">
    <location>
        <begin position="1"/>
        <end position="105"/>
    </location>
</feature>